<accession>A0A7W9CI62</accession>
<dbReference type="RefSeq" id="WP_183212784.1">
    <property type="nucleotide sequence ID" value="NZ_JACHOR010000002.1"/>
</dbReference>
<organism evidence="1 2">
    <name type="scientific">Brevundimonas variabilis</name>
    <dbReference type="NCBI Taxonomy" id="74312"/>
    <lineage>
        <taxon>Bacteria</taxon>
        <taxon>Pseudomonadati</taxon>
        <taxon>Pseudomonadota</taxon>
        <taxon>Alphaproteobacteria</taxon>
        <taxon>Caulobacterales</taxon>
        <taxon>Caulobacteraceae</taxon>
        <taxon>Brevundimonas</taxon>
    </lineage>
</organism>
<dbReference type="Proteomes" id="UP000545037">
    <property type="component" value="Unassembled WGS sequence"/>
</dbReference>
<protein>
    <submittedName>
        <fullName evidence="1">Uncharacterized protein</fullName>
    </submittedName>
</protein>
<evidence type="ECO:0000313" key="1">
    <source>
        <dbReference type="EMBL" id="MBB5745833.1"/>
    </source>
</evidence>
<name>A0A7W9CI62_9CAUL</name>
<comment type="caution">
    <text evidence="1">The sequence shown here is derived from an EMBL/GenBank/DDBJ whole genome shotgun (WGS) entry which is preliminary data.</text>
</comment>
<dbReference type="EMBL" id="JACHOR010000002">
    <property type="protein sequence ID" value="MBB5745833.1"/>
    <property type="molecule type" value="Genomic_DNA"/>
</dbReference>
<gene>
    <name evidence="1" type="ORF">GGR13_001417</name>
</gene>
<sequence>MLTAALASLMMLTTGQDIMSVQDPSVPQPPAVDLEDIVVEGRPLEDLTQTFVREVAAPARNRGMARWRDGLCVGVANLQPDMAQYITDRVSTVARDVGLRPGEPGCEPHVLIVATIDASTFTRQFVEARPRLFRVGGSGMDRGAGAFKAFIENDQPVRWWNVSVPVNDETGLIAVRLPGEEAPRNGVQPSRITTQIVDDTKRSFIIVDVDKTKDVSLEQLADYIAFVALAQVDPEADTSGYATILNVFDDPAQTRTLTNWDRAYLQGLYDTIRRRKNFGAQRTEVVDSIVRVHQQLTTETDAATND</sequence>
<dbReference type="AlphaFoldDB" id="A0A7W9CI62"/>
<keyword evidence="2" id="KW-1185">Reference proteome</keyword>
<proteinExistence type="predicted"/>
<evidence type="ECO:0000313" key="2">
    <source>
        <dbReference type="Proteomes" id="UP000545037"/>
    </source>
</evidence>
<reference evidence="1 2" key="1">
    <citation type="submission" date="2020-08" db="EMBL/GenBank/DDBJ databases">
        <title>Genomic Encyclopedia of Type Strains, Phase IV (KMG-IV): sequencing the most valuable type-strain genomes for metagenomic binning, comparative biology and taxonomic classification.</title>
        <authorList>
            <person name="Goeker M."/>
        </authorList>
    </citation>
    <scope>NUCLEOTIDE SEQUENCE [LARGE SCALE GENOMIC DNA]</scope>
    <source>
        <strain evidence="1 2">DSM 4737</strain>
    </source>
</reference>